<keyword evidence="6 10" id="KW-1133">Transmembrane helix</keyword>
<evidence type="ECO:0000256" key="2">
    <source>
        <dbReference type="ARBA" id="ARBA00022475"/>
    </source>
</evidence>
<dbReference type="PANTHER" id="PTHR21137:SF35">
    <property type="entry name" value="ODORANT RECEPTOR 19A-RELATED"/>
    <property type="match status" value="1"/>
</dbReference>
<dbReference type="InterPro" id="IPR004117">
    <property type="entry name" value="7tm6_olfct_rcpt"/>
</dbReference>
<dbReference type="GO" id="GO:0007165">
    <property type="term" value="P:signal transduction"/>
    <property type="evidence" value="ECO:0007669"/>
    <property type="project" value="UniProtKB-KW"/>
</dbReference>
<keyword evidence="9 10" id="KW-0807">Transducer</keyword>
<comment type="similarity">
    <text evidence="10">Belongs to the insect chemoreceptor superfamily. Heteromeric odorant receptor channel (TC 1.A.69) family.</text>
</comment>
<gene>
    <name evidence="11" type="ORF">ABMA28_009639</name>
</gene>
<comment type="subcellular location">
    <subcellularLocation>
        <location evidence="1 10">Cell membrane</location>
        <topology evidence="1 10">Multi-pass membrane protein</topology>
    </subcellularLocation>
</comment>
<organism evidence="11 12">
    <name type="scientific">Loxostege sticticalis</name>
    <name type="common">Beet webworm moth</name>
    <dbReference type="NCBI Taxonomy" id="481309"/>
    <lineage>
        <taxon>Eukaryota</taxon>
        <taxon>Metazoa</taxon>
        <taxon>Ecdysozoa</taxon>
        <taxon>Arthropoda</taxon>
        <taxon>Hexapoda</taxon>
        <taxon>Insecta</taxon>
        <taxon>Pterygota</taxon>
        <taxon>Neoptera</taxon>
        <taxon>Endopterygota</taxon>
        <taxon>Lepidoptera</taxon>
        <taxon>Glossata</taxon>
        <taxon>Ditrysia</taxon>
        <taxon>Pyraloidea</taxon>
        <taxon>Crambidae</taxon>
        <taxon>Pyraustinae</taxon>
        <taxon>Loxostege</taxon>
    </lineage>
</organism>
<keyword evidence="7 10" id="KW-0472">Membrane</keyword>
<protein>
    <recommendedName>
        <fullName evidence="10">Odorant receptor</fullName>
    </recommendedName>
</protein>
<evidence type="ECO:0000256" key="10">
    <source>
        <dbReference type="RuleBase" id="RU351113"/>
    </source>
</evidence>
<evidence type="ECO:0000256" key="1">
    <source>
        <dbReference type="ARBA" id="ARBA00004651"/>
    </source>
</evidence>
<evidence type="ECO:0000256" key="9">
    <source>
        <dbReference type="ARBA" id="ARBA00023224"/>
    </source>
</evidence>
<feature type="transmembrane region" description="Helical" evidence="10">
    <location>
        <begin position="78"/>
        <end position="96"/>
    </location>
</feature>
<evidence type="ECO:0000256" key="7">
    <source>
        <dbReference type="ARBA" id="ARBA00023136"/>
    </source>
</evidence>
<name>A0ABD0SAY2_LOXSC</name>
<evidence type="ECO:0000256" key="8">
    <source>
        <dbReference type="ARBA" id="ARBA00023170"/>
    </source>
</evidence>
<dbReference type="EMBL" id="JBEDNZ010000024">
    <property type="protein sequence ID" value="KAL0811209.1"/>
    <property type="molecule type" value="Genomic_DNA"/>
</dbReference>
<evidence type="ECO:0000256" key="5">
    <source>
        <dbReference type="ARBA" id="ARBA00022725"/>
    </source>
</evidence>
<dbReference type="AlphaFoldDB" id="A0ABD0SAY2"/>
<keyword evidence="2" id="KW-1003">Cell membrane</keyword>
<feature type="transmembrane region" description="Helical" evidence="10">
    <location>
        <begin position="253"/>
        <end position="277"/>
    </location>
</feature>
<comment type="caution">
    <text evidence="11">The sequence shown here is derived from an EMBL/GenBank/DDBJ whole genome shotgun (WGS) entry which is preliminary data.</text>
</comment>
<dbReference type="Proteomes" id="UP001549921">
    <property type="component" value="Unassembled WGS sequence"/>
</dbReference>
<keyword evidence="5 10" id="KW-0552">Olfaction</keyword>
<sequence>MAVFMVSTSNAPADFFDFNLKYLFYVGLWPREDWPPTLNWLYRIYEVTLMLFAFAFLTSTGIGMYMSKDDVITFLTNMDKAIVAYNFTIKIVIFFFKRKHIRVLISEILHSGDKIDKSRQKLMMIHVVAISGMITTIIGSFQTFAQMKGEMVVDAWLPFDPRKNMWTVFIAGQILGVLFVVPVIYRAIAIQGIVCSIIMYMCDQLIELQGRLKALTYSVENESFMREEFKDIIRKHIRLMGYSKSLKSEFKEYFLVQNLAVTTELCLNALMVTIVGLEQKNHLISFMAFLIVALFNAYIFCHLGNELMDQSAGIANAAYESTWTSWPIDMQKDLLIIITVAQKSFKLSAGGLANMSMQTFAEALYNGYSIFAVLRDVVD</sequence>
<dbReference type="PANTHER" id="PTHR21137">
    <property type="entry name" value="ODORANT RECEPTOR"/>
    <property type="match status" value="1"/>
</dbReference>
<feature type="transmembrane region" description="Helical" evidence="10">
    <location>
        <begin position="283"/>
        <end position="301"/>
    </location>
</feature>
<reference evidence="11 12" key="1">
    <citation type="submission" date="2024-06" db="EMBL/GenBank/DDBJ databases">
        <title>A chromosome-level genome assembly of beet webworm, Loxostege sticticalis.</title>
        <authorList>
            <person name="Zhang Y."/>
        </authorList>
    </citation>
    <scope>NUCLEOTIDE SEQUENCE [LARGE SCALE GENOMIC DNA]</scope>
    <source>
        <strain evidence="11">AQ028</strain>
        <tissue evidence="11">Male pupae</tissue>
    </source>
</reference>
<keyword evidence="8 10" id="KW-0675">Receptor</keyword>
<evidence type="ECO:0000256" key="6">
    <source>
        <dbReference type="ARBA" id="ARBA00022989"/>
    </source>
</evidence>
<feature type="transmembrane region" description="Helical" evidence="10">
    <location>
        <begin position="165"/>
        <end position="185"/>
    </location>
</feature>
<dbReference type="GO" id="GO:0005886">
    <property type="term" value="C:plasma membrane"/>
    <property type="evidence" value="ECO:0007669"/>
    <property type="project" value="UniProtKB-SubCell"/>
</dbReference>
<comment type="caution">
    <text evidence="10">Lacks conserved residue(s) required for the propagation of feature annotation.</text>
</comment>
<keyword evidence="4 10" id="KW-0812">Transmembrane</keyword>
<dbReference type="GO" id="GO:0007608">
    <property type="term" value="P:sensory perception of smell"/>
    <property type="evidence" value="ECO:0007669"/>
    <property type="project" value="UniProtKB-KW"/>
</dbReference>
<evidence type="ECO:0000313" key="12">
    <source>
        <dbReference type="Proteomes" id="UP001549921"/>
    </source>
</evidence>
<feature type="transmembrane region" description="Helical" evidence="10">
    <location>
        <begin position="124"/>
        <end position="145"/>
    </location>
</feature>
<feature type="transmembrane region" description="Helical" evidence="10">
    <location>
        <begin position="47"/>
        <end position="66"/>
    </location>
</feature>
<keyword evidence="3 10" id="KW-0716">Sensory transduction</keyword>
<proteinExistence type="inferred from homology"/>
<evidence type="ECO:0000313" key="11">
    <source>
        <dbReference type="EMBL" id="KAL0811209.1"/>
    </source>
</evidence>
<evidence type="ECO:0000256" key="3">
    <source>
        <dbReference type="ARBA" id="ARBA00022606"/>
    </source>
</evidence>
<evidence type="ECO:0000256" key="4">
    <source>
        <dbReference type="ARBA" id="ARBA00022692"/>
    </source>
</evidence>
<accession>A0ABD0SAY2</accession>
<dbReference type="Pfam" id="PF02949">
    <property type="entry name" value="7tm_6"/>
    <property type="match status" value="1"/>
</dbReference>